<evidence type="ECO:0000256" key="8">
    <source>
        <dbReference type="SAM" id="MobiDB-lite"/>
    </source>
</evidence>
<organism evidence="10 11">
    <name type="scientific">Cercospora zeae-maydis SCOH1-5</name>
    <dbReference type="NCBI Taxonomy" id="717836"/>
    <lineage>
        <taxon>Eukaryota</taxon>
        <taxon>Fungi</taxon>
        <taxon>Dikarya</taxon>
        <taxon>Ascomycota</taxon>
        <taxon>Pezizomycotina</taxon>
        <taxon>Dothideomycetes</taxon>
        <taxon>Dothideomycetidae</taxon>
        <taxon>Mycosphaerellales</taxon>
        <taxon>Mycosphaerellaceae</taxon>
        <taxon>Cercospora</taxon>
    </lineage>
</organism>
<dbReference type="GO" id="GO:0000776">
    <property type="term" value="C:kinetochore"/>
    <property type="evidence" value="ECO:0007669"/>
    <property type="project" value="TreeGrafter"/>
</dbReference>
<dbReference type="Proteomes" id="UP000799539">
    <property type="component" value="Unassembled WGS sequence"/>
</dbReference>
<evidence type="ECO:0000256" key="5">
    <source>
        <dbReference type="ARBA" id="ARBA00023054"/>
    </source>
</evidence>
<dbReference type="GO" id="GO:0008017">
    <property type="term" value="F:microtubule binding"/>
    <property type="evidence" value="ECO:0007669"/>
    <property type="project" value="InterPro"/>
</dbReference>
<gene>
    <name evidence="10" type="ORF">CERZMDRAFT_95964</name>
</gene>
<accession>A0A6A6FKH1</accession>
<dbReference type="InterPro" id="IPR033494">
    <property type="entry name" value="NUDE"/>
</dbReference>
<evidence type="ECO:0000256" key="1">
    <source>
        <dbReference type="ARBA" id="ARBA00004245"/>
    </source>
</evidence>
<dbReference type="GO" id="GO:0007059">
    <property type="term" value="P:chromosome segregation"/>
    <property type="evidence" value="ECO:0007669"/>
    <property type="project" value="TreeGrafter"/>
</dbReference>
<evidence type="ECO:0000256" key="2">
    <source>
        <dbReference type="ARBA" id="ARBA00007429"/>
    </source>
</evidence>
<proteinExistence type="inferred from homology"/>
<dbReference type="GO" id="GO:0051642">
    <property type="term" value="P:centrosome localization"/>
    <property type="evidence" value="ECO:0007669"/>
    <property type="project" value="TreeGrafter"/>
</dbReference>
<keyword evidence="5 7" id="KW-0175">Coiled coil</keyword>
<feature type="compositionally biased region" description="Polar residues" evidence="8">
    <location>
        <begin position="297"/>
        <end position="306"/>
    </location>
</feature>
<keyword evidence="6" id="KW-0206">Cytoskeleton</keyword>
<comment type="similarity">
    <text evidence="2">Belongs to the nudE family.</text>
</comment>
<sequence length="615" mass="67278">MSSSPLRPGADLKEQLEWYKTQYVQLETDLSDFQASSKDLEEQLEKDVEAAEKNERKFKEQVEKLNFEVDEWKTKHKQAKDEANRAQNALQKEVTAIREENRTLRLKLRDIEVTNDDYERQARNTEFEKDDLESKYNAAIERGVLFEETIRQGEQEREGLRVETQRLRDELGDLKVENEITLEKLRLAQQTIEDLRSSRPSSLAVGNLRARSPGSEASGMTPLSPTASTPPPKSDTASDAPTPPSPPLSDAPATANLEQKTPVPTKKRSHLPDPGPTPRQTFIGSRGISRHSRGPSFASSTSTALSGTMKPPSRPKTRSSNAPEQRLPRSDSLYQIRGLIGRMQKIEERVHSARSKLPAPGTPRGSPRAGSALGDNSIPSSVTVRRSSKRPSASTTSSVVQEDDGDASSPSVGVGARRESQVNRLSYSIPRPASSMSRRSDAPERPPSAMDRPPSAAAMRPSSRAAGSRPPSRTGARTELGHYSRPTTASAAAASTRPRSSMAGSYGMSTPRGHKTNSSIAEEQRQEAESEASMLSTPPTRRTTLERSGLPTPSGLPQPAFLSKSVGPGAKRPMTKPRTNTMSSRTSSKFSPPKSDADRMPPPRRRDTGDVGETY</sequence>
<keyword evidence="3" id="KW-0963">Cytoplasm</keyword>
<dbReference type="EMBL" id="ML992669">
    <property type="protein sequence ID" value="KAF2213937.1"/>
    <property type="molecule type" value="Genomic_DNA"/>
</dbReference>
<evidence type="ECO:0000256" key="4">
    <source>
        <dbReference type="ARBA" id="ARBA00022701"/>
    </source>
</evidence>
<keyword evidence="4" id="KW-0493">Microtubule</keyword>
<evidence type="ECO:0000256" key="7">
    <source>
        <dbReference type="SAM" id="Coils"/>
    </source>
</evidence>
<dbReference type="Pfam" id="PF04880">
    <property type="entry name" value="NUDE_C"/>
    <property type="match status" value="1"/>
</dbReference>
<dbReference type="OrthoDB" id="5877028at2759"/>
<name>A0A6A6FKH1_9PEZI</name>
<evidence type="ECO:0000256" key="6">
    <source>
        <dbReference type="ARBA" id="ARBA00023212"/>
    </source>
</evidence>
<feature type="coiled-coil region" evidence="7">
    <location>
        <begin position="23"/>
        <end position="177"/>
    </location>
</feature>
<feature type="compositionally biased region" description="Low complexity" evidence="8">
    <location>
        <begin position="447"/>
        <end position="473"/>
    </location>
</feature>
<feature type="compositionally biased region" description="Basic and acidic residues" evidence="8">
    <location>
        <begin position="595"/>
        <end position="609"/>
    </location>
</feature>
<feature type="compositionally biased region" description="Low complexity" evidence="8">
    <location>
        <begin position="484"/>
        <end position="501"/>
    </location>
</feature>
<keyword evidence="11" id="KW-1185">Reference proteome</keyword>
<evidence type="ECO:0000259" key="9">
    <source>
        <dbReference type="Pfam" id="PF04880"/>
    </source>
</evidence>
<reference evidence="10" key="1">
    <citation type="journal article" date="2020" name="Stud. Mycol.">
        <title>101 Dothideomycetes genomes: a test case for predicting lifestyles and emergence of pathogens.</title>
        <authorList>
            <person name="Haridas S."/>
            <person name="Albert R."/>
            <person name="Binder M."/>
            <person name="Bloem J."/>
            <person name="Labutti K."/>
            <person name="Salamov A."/>
            <person name="Andreopoulos B."/>
            <person name="Baker S."/>
            <person name="Barry K."/>
            <person name="Bills G."/>
            <person name="Bluhm B."/>
            <person name="Cannon C."/>
            <person name="Castanera R."/>
            <person name="Culley D."/>
            <person name="Daum C."/>
            <person name="Ezra D."/>
            <person name="Gonzalez J."/>
            <person name="Henrissat B."/>
            <person name="Kuo A."/>
            <person name="Liang C."/>
            <person name="Lipzen A."/>
            <person name="Lutzoni F."/>
            <person name="Magnuson J."/>
            <person name="Mondo S."/>
            <person name="Nolan M."/>
            <person name="Ohm R."/>
            <person name="Pangilinan J."/>
            <person name="Park H.-J."/>
            <person name="Ramirez L."/>
            <person name="Alfaro M."/>
            <person name="Sun H."/>
            <person name="Tritt A."/>
            <person name="Yoshinaga Y."/>
            <person name="Zwiers L.-H."/>
            <person name="Turgeon B."/>
            <person name="Goodwin S."/>
            <person name="Spatafora J."/>
            <person name="Crous P."/>
            <person name="Grigoriev I."/>
        </authorList>
    </citation>
    <scope>NUCLEOTIDE SEQUENCE</scope>
    <source>
        <strain evidence="10">SCOH1-5</strain>
    </source>
</reference>
<dbReference type="GO" id="GO:0047496">
    <property type="term" value="P:vesicle transport along microtubule"/>
    <property type="evidence" value="ECO:0007669"/>
    <property type="project" value="TreeGrafter"/>
</dbReference>
<dbReference type="InterPro" id="IPR006964">
    <property type="entry name" value="NUDE_dom"/>
</dbReference>
<dbReference type="AlphaFoldDB" id="A0A6A6FKH1"/>
<evidence type="ECO:0000313" key="10">
    <source>
        <dbReference type="EMBL" id="KAF2213937.1"/>
    </source>
</evidence>
<dbReference type="PANTHER" id="PTHR10921:SF1">
    <property type="entry name" value="NUCLEAR DISTRIBUTION PROTEIN NUDE HOMOLOG"/>
    <property type="match status" value="1"/>
</dbReference>
<comment type="subcellular location">
    <subcellularLocation>
        <location evidence="1">Cytoplasm</location>
        <location evidence="1">Cytoskeleton</location>
    </subcellularLocation>
</comment>
<dbReference type="Gene3D" id="6.10.250.1080">
    <property type="match status" value="1"/>
</dbReference>
<evidence type="ECO:0000313" key="11">
    <source>
        <dbReference type="Proteomes" id="UP000799539"/>
    </source>
</evidence>
<feature type="domain" description="NUDE" evidence="9">
    <location>
        <begin position="130"/>
        <end position="299"/>
    </location>
</feature>
<feature type="compositionally biased region" description="Polar residues" evidence="8">
    <location>
        <begin position="577"/>
        <end position="590"/>
    </location>
</feature>
<dbReference type="GO" id="GO:0000132">
    <property type="term" value="P:establishment of mitotic spindle orientation"/>
    <property type="evidence" value="ECO:0007669"/>
    <property type="project" value="TreeGrafter"/>
</dbReference>
<dbReference type="GO" id="GO:0005874">
    <property type="term" value="C:microtubule"/>
    <property type="evidence" value="ECO:0007669"/>
    <property type="project" value="UniProtKB-KW"/>
</dbReference>
<dbReference type="PANTHER" id="PTHR10921">
    <property type="entry name" value="NUCLEAR DISTRIBUTION PROTEIN NUDE HOMOLOG 1"/>
    <property type="match status" value="1"/>
</dbReference>
<protein>
    <recommendedName>
        <fullName evidence="9">NUDE domain-containing protein</fullName>
    </recommendedName>
</protein>
<dbReference type="GO" id="GO:0005871">
    <property type="term" value="C:kinesin complex"/>
    <property type="evidence" value="ECO:0007669"/>
    <property type="project" value="TreeGrafter"/>
</dbReference>
<dbReference type="GO" id="GO:0007020">
    <property type="term" value="P:microtubule nucleation"/>
    <property type="evidence" value="ECO:0007669"/>
    <property type="project" value="TreeGrafter"/>
</dbReference>
<feature type="region of interest" description="Disordered" evidence="8">
    <location>
        <begin position="192"/>
        <end position="615"/>
    </location>
</feature>
<evidence type="ECO:0000256" key="3">
    <source>
        <dbReference type="ARBA" id="ARBA00022490"/>
    </source>
</evidence>